<dbReference type="EMBL" id="CACRXK020014851">
    <property type="protein sequence ID" value="CAB4027527.1"/>
    <property type="molecule type" value="Genomic_DNA"/>
</dbReference>
<keyword evidence="2" id="KW-0722">Serine protease inhibitor</keyword>
<dbReference type="GO" id="GO:0005576">
    <property type="term" value="C:extracellular region"/>
    <property type="evidence" value="ECO:0007669"/>
    <property type="project" value="TreeGrafter"/>
</dbReference>
<accession>A0A7D9JE81</accession>
<evidence type="ECO:0000313" key="4">
    <source>
        <dbReference type="EMBL" id="CAB4027527.1"/>
    </source>
</evidence>
<dbReference type="GO" id="GO:0030154">
    <property type="term" value="P:cell differentiation"/>
    <property type="evidence" value="ECO:0007669"/>
    <property type="project" value="TreeGrafter"/>
</dbReference>
<name>A0A7D9JE81_PARCT</name>
<organism evidence="4 5">
    <name type="scientific">Paramuricea clavata</name>
    <name type="common">Red gorgonian</name>
    <name type="synonym">Violescent sea-whip</name>
    <dbReference type="NCBI Taxonomy" id="317549"/>
    <lineage>
        <taxon>Eukaryota</taxon>
        <taxon>Metazoa</taxon>
        <taxon>Cnidaria</taxon>
        <taxon>Anthozoa</taxon>
        <taxon>Octocorallia</taxon>
        <taxon>Malacalcyonacea</taxon>
        <taxon>Plexauridae</taxon>
        <taxon>Paramuricea</taxon>
    </lineage>
</organism>
<dbReference type="SUPFAM" id="SSF100895">
    <property type="entry name" value="Kazal-type serine protease inhibitors"/>
    <property type="match status" value="2"/>
</dbReference>
<dbReference type="PANTHER" id="PTHR10913:SF45">
    <property type="entry name" value="FOLLISTATIN, ISOFORM A-RELATED"/>
    <property type="match status" value="1"/>
</dbReference>
<evidence type="ECO:0000256" key="1">
    <source>
        <dbReference type="ARBA" id="ARBA00022690"/>
    </source>
</evidence>
<dbReference type="Pfam" id="PF07648">
    <property type="entry name" value="Kazal_2"/>
    <property type="match status" value="1"/>
</dbReference>
<dbReference type="InterPro" id="IPR002350">
    <property type="entry name" value="Kazal_dom"/>
</dbReference>
<dbReference type="InterPro" id="IPR050653">
    <property type="entry name" value="Prot_Inhib_GrowthFact_Antg"/>
</dbReference>
<dbReference type="Gene3D" id="3.30.60.30">
    <property type="match status" value="2"/>
</dbReference>
<evidence type="ECO:0000256" key="3">
    <source>
        <dbReference type="ARBA" id="ARBA00023157"/>
    </source>
</evidence>
<dbReference type="AlphaFoldDB" id="A0A7D9JE81"/>
<dbReference type="OrthoDB" id="126772at2759"/>
<keyword evidence="3" id="KW-1015">Disulfide bond</keyword>
<dbReference type="SMART" id="SM00280">
    <property type="entry name" value="KAZAL"/>
    <property type="match status" value="2"/>
</dbReference>
<dbReference type="Pfam" id="PF00050">
    <property type="entry name" value="Kazal_1"/>
    <property type="match status" value="1"/>
</dbReference>
<evidence type="ECO:0000313" key="5">
    <source>
        <dbReference type="Proteomes" id="UP001152795"/>
    </source>
</evidence>
<dbReference type="FunFam" id="3.30.60.30:FF:000067">
    <property type="entry name" value="Thrombin inhibitor rhodniin"/>
    <property type="match status" value="1"/>
</dbReference>
<proteinExistence type="predicted"/>
<dbReference type="Proteomes" id="UP001152795">
    <property type="component" value="Unassembled WGS sequence"/>
</dbReference>
<keyword evidence="1" id="KW-0646">Protease inhibitor</keyword>
<feature type="non-terminal residue" evidence="4">
    <location>
        <position position="1"/>
    </location>
</feature>
<reference evidence="4" key="1">
    <citation type="submission" date="2020-04" db="EMBL/GenBank/DDBJ databases">
        <authorList>
            <person name="Alioto T."/>
            <person name="Alioto T."/>
            <person name="Gomez Garrido J."/>
        </authorList>
    </citation>
    <scope>NUCLEOTIDE SEQUENCE</scope>
    <source>
        <strain evidence="4">A484AB</strain>
    </source>
</reference>
<comment type="caution">
    <text evidence="4">The sequence shown here is derived from an EMBL/GenBank/DDBJ whole genome shotgun (WGS) entry which is preliminary data.</text>
</comment>
<sequence>NLFSLILLHIKEPECQQFCPAIYAPVCGSDGKTYDNMCLLEVADCESEENITKVHDGPCKPKCPGICPQEYAPVCGSDGKTYPSECGLKVTICKNGGNTTIVHKGPCYKTR</sequence>
<dbReference type="PANTHER" id="PTHR10913">
    <property type="entry name" value="FOLLISTATIN-RELATED"/>
    <property type="match status" value="1"/>
</dbReference>
<gene>
    <name evidence="4" type="ORF">PACLA_8A089352</name>
</gene>
<dbReference type="InterPro" id="IPR036058">
    <property type="entry name" value="Kazal_dom_sf"/>
</dbReference>
<dbReference type="CDD" id="cd00104">
    <property type="entry name" value="KAZAL_FS"/>
    <property type="match status" value="2"/>
</dbReference>
<protein>
    <submittedName>
        <fullName evidence="4">Protease inhibitor</fullName>
    </submittedName>
</protein>
<dbReference type="PROSITE" id="PS51465">
    <property type="entry name" value="KAZAL_2"/>
    <property type="match status" value="2"/>
</dbReference>
<evidence type="ECO:0000256" key="2">
    <source>
        <dbReference type="ARBA" id="ARBA00022900"/>
    </source>
</evidence>
<dbReference type="GO" id="GO:0004867">
    <property type="term" value="F:serine-type endopeptidase inhibitor activity"/>
    <property type="evidence" value="ECO:0007669"/>
    <property type="project" value="UniProtKB-KW"/>
</dbReference>
<keyword evidence="5" id="KW-1185">Reference proteome</keyword>